<evidence type="ECO:0000259" key="1">
    <source>
        <dbReference type="PROSITE" id="PS50132"/>
    </source>
</evidence>
<dbReference type="Pfam" id="PF00615">
    <property type="entry name" value="RGS"/>
    <property type="match status" value="1"/>
</dbReference>
<dbReference type="SUPFAM" id="SSF48097">
    <property type="entry name" value="Regulator of G-protein signaling, RGS"/>
    <property type="match status" value="1"/>
</dbReference>
<organism evidence="2">
    <name type="scientific">Aplanochytrium stocchinoi</name>
    <dbReference type="NCBI Taxonomy" id="215587"/>
    <lineage>
        <taxon>Eukaryota</taxon>
        <taxon>Sar</taxon>
        <taxon>Stramenopiles</taxon>
        <taxon>Bigyra</taxon>
        <taxon>Labyrinthulomycetes</taxon>
        <taxon>Thraustochytrida</taxon>
        <taxon>Thraustochytriidae</taxon>
        <taxon>Aplanochytrium</taxon>
    </lineage>
</organism>
<gene>
    <name evidence="2" type="ORF">ASTO00021_LOCUS16418</name>
</gene>
<name>A0A7S3PPN6_9STRA</name>
<evidence type="ECO:0000313" key="2">
    <source>
        <dbReference type="EMBL" id="CAE0446424.1"/>
    </source>
</evidence>
<reference evidence="2" key="1">
    <citation type="submission" date="2021-01" db="EMBL/GenBank/DDBJ databases">
        <authorList>
            <person name="Corre E."/>
            <person name="Pelletier E."/>
            <person name="Niang G."/>
            <person name="Scheremetjew M."/>
            <person name="Finn R."/>
            <person name="Kale V."/>
            <person name="Holt S."/>
            <person name="Cochrane G."/>
            <person name="Meng A."/>
            <person name="Brown T."/>
            <person name="Cohen L."/>
        </authorList>
    </citation>
    <scope>NUCLEOTIDE SEQUENCE</scope>
    <source>
        <strain evidence="2">GSBS06</strain>
    </source>
</reference>
<dbReference type="PROSITE" id="PS50132">
    <property type="entry name" value="RGS"/>
    <property type="match status" value="1"/>
</dbReference>
<protein>
    <recommendedName>
        <fullName evidence="1">RGS domain-containing protein</fullName>
    </recommendedName>
</protein>
<dbReference type="Gene3D" id="1.10.167.10">
    <property type="entry name" value="Regulator of G-protein Signalling 4, domain 2"/>
    <property type="match status" value="1"/>
</dbReference>
<dbReference type="InterPro" id="IPR036305">
    <property type="entry name" value="RGS_sf"/>
</dbReference>
<proteinExistence type="predicted"/>
<dbReference type="AlphaFoldDB" id="A0A7S3PPN6"/>
<sequence>MLQNYYFWREATLWKKTFRSEKEHERLFRFRFLVQNFIDQDAIMRINIPYEMQRDVMGVLNGEKPISENVFDKCVSEVYLLMLTHSWPRFMRTDLYRKNFLAQDIDLDLEQ</sequence>
<dbReference type="InterPro" id="IPR044926">
    <property type="entry name" value="RGS_subdomain_2"/>
</dbReference>
<dbReference type="EMBL" id="HBIN01021424">
    <property type="protein sequence ID" value="CAE0446424.1"/>
    <property type="molecule type" value="Transcribed_RNA"/>
</dbReference>
<dbReference type="InterPro" id="IPR016137">
    <property type="entry name" value="RGS"/>
</dbReference>
<feature type="domain" description="RGS" evidence="1">
    <location>
        <begin position="1"/>
        <end position="100"/>
    </location>
</feature>
<accession>A0A7S3PPN6</accession>